<protein>
    <submittedName>
        <fullName evidence="2">Uncharacterized protein</fullName>
    </submittedName>
</protein>
<dbReference type="Gene3D" id="2.30.240.10">
    <property type="entry name" value="At5g01610-like"/>
    <property type="match status" value="1"/>
</dbReference>
<evidence type="ECO:0000256" key="1">
    <source>
        <dbReference type="SAM" id="SignalP"/>
    </source>
</evidence>
<reference evidence="2" key="1">
    <citation type="submission" date="2022-02" db="EMBL/GenBank/DDBJ databases">
        <authorList>
            <person name="Henning P.M."/>
            <person name="McCubbin A.G."/>
            <person name="Shore J.S."/>
        </authorList>
    </citation>
    <scope>NUCLEOTIDE SEQUENCE</scope>
    <source>
        <strain evidence="2">F60SS</strain>
        <tissue evidence="2">Leaves</tissue>
    </source>
</reference>
<accession>A0A9Q0GC09</accession>
<feature type="chain" id="PRO_5040254177" evidence="1">
    <location>
        <begin position="24"/>
        <end position="187"/>
    </location>
</feature>
<gene>
    <name evidence="2" type="ORF">Tsubulata_010690</name>
</gene>
<dbReference type="SUPFAM" id="SSF141562">
    <property type="entry name" value="At5g01610-like"/>
    <property type="match status" value="1"/>
</dbReference>
<evidence type="ECO:0000313" key="3">
    <source>
        <dbReference type="Proteomes" id="UP001141552"/>
    </source>
</evidence>
<reference evidence="2" key="2">
    <citation type="journal article" date="2023" name="Plants (Basel)">
        <title>Annotation of the Turnera subulata (Passifloraceae) Draft Genome Reveals the S-Locus Evolved after the Divergence of Turneroideae from Passifloroideae in a Stepwise Manner.</title>
        <authorList>
            <person name="Henning P.M."/>
            <person name="Roalson E.H."/>
            <person name="Mir W."/>
            <person name="McCubbin A.G."/>
            <person name="Shore J.S."/>
        </authorList>
    </citation>
    <scope>NUCLEOTIDE SEQUENCE</scope>
    <source>
        <strain evidence="2">F60SS</strain>
    </source>
</reference>
<organism evidence="2 3">
    <name type="scientific">Turnera subulata</name>
    <dbReference type="NCBI Taxonomy" id="218843"/>
    <lineage>
        <taxon>Eukaryota</taxon>
        <taxon>Viridiplantae</taxon>
        <taxon>Streptophyta</taxon>
        <taxon>Embryophyta</taxon>
        <taxon>Tracheophyta</taxon>
        <taxon>Spermatophyta</taxon>
        <taxon>Magnoliopsida</taxon>
        <taxon>eudicotyledons</taxon>
        <taxon>Gunneridae</taxon>
        <taxon>Pentapetalae</taxon>
        <taxon>rosids</taxon>
        <taxon>fabids</taxon>
        <taxon>Malpighiales</taxon>
        <taxon>Passifloraceae</taxon>
        <taxon>Turnera</taxon>
    </lineage>
</organism>
<dbReference type="OrthoDB" id="622488at2759"/>
<proteinExistence type="predicted"/>
<dbReference type="Pfam" id="PF04398">
    <property type="entry name" value="DUF538"/>
    <property type="match status" value="1"/>
</dbReference>
<dbReference type="AlphaFoldDB" id="A0A9Q0GC09"/>
<dbReference type="PANTHER" id="PTHR31676:SF96">
    <property type="entry name" value="EXPRESSED PROTEIN"/>
    <property type="match status" value="1"/>
</dbReference>
<keyword evidence="3" id="KW-1185">Reference proteome</keyword>
<dbReference type="InterPro" id="IPR036758">
    <property type="entry name" value="At5g01610-like"/>
</dbReference>
<dbReference type="InterPro" id="IPR007493">
    <property type="entry name" value="DUF538"/>
</dbReference>
<comment type="caution">
    <text evidence="2">The sequence shown here is derived from an EMBL/GenBank/DDBJ whole genome shotgun (WGS) entry which is preliminary data.</text>
</comment>
<sequence>MASQGFGTLYLLCFLCLSTPLLSLSRPDWPDFHDLLPQFGLPRGMLPQFVNSYQLSFSIDLGTPCTVKIDDRHVARYNRYVSGKFSTDGVVSDLEGVQVTLPAGNSVALTKIVVGKNAETLDFYLGNSYYNTYPASQFEIPPVCSSTSAMIKSVAWDSHFITVLTFSESEELASIWKLELRTGWLDE</sequence>
<dbReference type="PANTHER" id="PTHR31676">
    <property type="entry name" value="T31J12.3 PROTEIN-RELATED"/>
    <property type="match status" value="1"/>
</dbReference>
<evidence type="ECO:0000313" key="2">
    <source>
        <dbReference type="EMBL" id="KAJ4847225.1"/>
    </source>
</evidence>
<dbReference type="Proteomes" id="UP001141552">
    <property type="component" value="Unassembled WGS sequence"/>
</dbReference>
<dbReference type="EMBL" id="JAKUCV010001226">
    <property type="protein sequence ID" value="KAJ4847225.1"/>
    <property type="molecule type" value="Genomic_DNA"/>
</dbReference>
<feature type="signal peptide" evidence="1">
    <location>
        <begin position="1"/>
        <end position="23"/>
    </location>
</feature>
<name>A0A9Q0GC09_9ROSI</name>
<keyword evidence="1" id="KW-0732">Signal</keyword>